<dbReference type="GO" id="GO:0003677">
    <property type="term" value="F:DNA binding"/>
    <property type="evidence" value="ECO:0007669"/>
    <property type="project" value="InterPro"/>
</dbReference>
<evidence type="ECO:0000313" key="2">
    <source>
        <dbReference type="EMBL" id="SUJ16221.1"/>
    </source>
</evidence>
<evidence type="ECO:0000313" key="3">
    <source>
        <dbReference type="Proteomes" id="UP000254893"/>
    </source>
</evidence>
<proteinExistence type="predicted"/>
<dbReference type="InterPro" id="IPR011856">
    <property type="entry name" value="tRNA_endonuc-like_dom_sf"/>
</dbReference>
<dbReference type="SUPFAM" id="SSF52980">
    <property type="entry name" value="Restriction endonuclease-like"/>
    <property type="match status" value="1"/>
</dbReference>
<accession>A0A380CB39</accession>
<dbReference type="Proteomes" id="UP000254893">
    <property type="component" value="Unassembled WGS sequence"/>
</dbReference>
<dbReference type="RefSeq" id="WP_115170384.1">
    <property type="nucleotide sequence ID" value="NZ_UGYW01000002.1"/>
</dbReference>
<dbReference type="Gene3D" id="3.40.1350.10">
    <property type="match status" value="1"/>
</dbReference>
<dbReference type="GO" id="GO:0009307">
    <property type="term" value="P:DNA restriction-modification system"/>
    <property type="evidence" value="ECO:0007669"/>
    <property type="project" value="InterPro"/>
</dbReference>
<name>A0A380CB39_SPHSI</name>
<gene>
    <name evidence="2" type="ORF">NCTC11388_02554</name>
</gene>
<organism evidence="2 3">
    <name type="scientific">Sphingobacterium spiritivorum</name>
    <name type="common">Flavobacterium spiritivorum</name>
    <dbReference type="NCBI Taxonomy" id="258"/>
    <lineage>
        <taxon>Bacteria</taxon>
        <taxon>Pseudomonadati</taxon>
        <taxon>Bacteroidota</taxon>
        <taxon>Sphingobacteriia</taxon>
        <taxon>Sphingobacteriales</taxon>
        <taxon>Sphingobacteriaceae</taxon>
        <taxon>Sphingobacterium</taxon>
    </lineage>
</organism>
<dbReference type="InterPro" id="IPR011335">
    <property type="entry name" value="Restrct_endonuc-II-like"/>
</dbReference>
<reference evidence="2 3" key="1">
    <citation type="submission" date="2018-06" db="EMBL/GenBank/DDBJ databases">
        <authorList>
            <consortium name="Pathogen Informatics"/>
            <person name="Doyle S."/>
        </authorList>
    </citation>
    <scope>NUCLEOTIDE SEQUENCE [LARGE SCALE GENOMIC DNA]</scope>
    <source>
        <strain evidence="2 3">NCTC11388</strain>
    </source>
</reference>
<sequence>MQNQDWYSFQEEIREYFFSLGFSSETNKKIQGVRTNHDIDVYVQTRFMGQDLKWIIEAKKWQSKINKLQVLGLRTIVDDIGADKGFIISECGFQKGAIEASGNTNIHLLTFNELKVQTREFIEKDIFKHFLDRLELINRRYRSHNKFIREKYDLKLDHGDRHYSVFFVILKAEEAINLALKKEYPINLSTGLGQRYGNNIAENSQQLINWIQTNLNVIDSKILDAEKAMQLAGDFNPFFA</sequence>
<evidence type="ECO:0000259" key="1">
    <source>
        <dbReference type="Pfam" id="PF04471"/>
    </source>
</evidence>
<dbReference type="GO" id="GO:0004519">
    <property type="term" value="F:endonuclease activity"/>
    <property type="evidence" value="ECO:0007669"/>
    <property type="project" value="InterPro"/>
</dbReference>
<dbReference type="EMBL" id="UGYW01000002">
    <property type="protein sequence ID" value="SUJ16221.1"/>
    <property type="molecule type" value="Genomic_DNA"/>
</dbReference>
<protein>
    <recommendedName>
        <fullName evidence="1">Restriction endonuclease type IV Mrr domain-containing protein</fullName>
    </recommendedName>
</protein>
<dbReference type="InterPro" id="IPR007560">
    <property type="entry name" value="Restrct_endonuc_IV_Mrr"/>
</dbReference>
<dbReference type="AlphaFoldDB" id="A0A380CB39"/>
<dbReference type="Pfam" id="PF04471">
    <property type="entry name" value="Mrr_cat"/>
    <property type="match status" value="1"/>
</dbReference>
<feature type="domain" description="Restriction endonuclease type IV Mrr" evidence="1">
    <location>
        <begin position="2"/>
        <end position="114"/>
    </location>
</feature>